<evidence type="ECO:0000313" key="4">
    <source>
        <dbReference type="Proteomes" id="UP001233999"/>
    </source>
</evidence>
<evidence type="ECO:0000313" key="3">
    <source>
        <dbReference type="EMBL" id="KAJ9582024.1"/>
    </source>
</evidence>
<gene>
    <name evidence="3" type="ORF">L9F63_003607</name>
</gene>
<keyword evidence="2" id="KW-0812">Transmembrane</keyword>
<dbReference type="Gene3D" id="1.20.1250.20">
    <property type="entry name" value="MFS general substrate transporter like domains"/>
    <property type="match status" value="1"/>
</dbReference>
<feature type="transmembrane region" description="Helical" evidence="2">
    <location>
        <begin position="110"/>
        <end position="137"/>
    </location>
</feature>
<name>A0AAD7ZJQ7_DIPPU</name>
<feature type="transmembrane region" description="Helical" evidence="2">
    <location>
        <begin position="143"/>
        <end position="166"/>
    </location>
</feature>
<protein>
    <submittedName>
        <fullName evidence="3">Uncharacterized protein</fullName>
    </submittedName>
</protein>
<dbReference type="EMBL" id="JASPKZ010007831">
    <property type="protein sequence ID" value="KAJ9582024.1"/>
    <property type="molecule type" value="Genomic_DNA"/>
</dbReference>
<feature type="transmembrane region" description="Helical" evidence="2">
    <location>
        <begin position="178"/>
        <end position="194"/>
    </location>
</feature>
<reference evidence="3" key="1">
    <citation type="journal article" date="2023" name="IScience">
        <title>Live-bearing cockroach genome reveals convergent evolutionary mechanisms linked to viviparity in insects and beyond.</title>
        <authorList>
            <person name="Fouks B."/>
            <person name="Harrison M.C."/>
            <person name="Mikhailova A.A."/>
            <person name="Marchal E."/>
            <person name="English S."/>
            <person name="Carruthers M."/>
            <person name="Jennings E.C."/>
            <person name="Chiamaka E.L."/>
            <person name="Frigard R.A."/>
            <person name="Pippel M."/>
            <person name="Attardo G.M."/>
            <person name="Benoit J.B."/>
            <person name="Bornberg-Bauer E."/>
            <person name="Tobe S.S."/>
        </authorList>
    </citation>
    <scope>NUCLEOTIDE SEQUENCE</scope>
    <source>
        <strain evidence="3">Stay&amp;Tobe</strain>
    </source>
</reference>
<feature type="region of interest" description="Disordered" evidence="1">
    <location>
        <begin position="1"/>
        <end position="31"/>
    </location>
</feature>
<evidence type="ECO:0000256" key="2">
    <source>
        <dbReference type="SAM" id="Phobius"/>
    </source>
</evidence>
<reference evidence="3" key="2">
    <citation type="submission" date="2023-05" db="EMBL/GenBank/DDBJ databases">
        <authorList>
            <person name="Fouks B."/>
        </authorList>
    </citation>
    <scope>NUCLEOTIDE SEQUENCE</scope>
    <source>
        <strain evidence="3">Stay&amp;Tobe</strain>
        <tissue evidence="3">Testes</tissue>
    </source>
</reference>
<feature type="transmembrane region" description="Helical" evidence="2">
    <location>
        <begin position="200"/>
        <end position="218"/>
    </location>
</feature>
<dbReference type="InterPro" id="IPR036259">
    <property type="entry name" value="MFS_trans_sf"/>
</dbReference>
<dbReference type="Proteomes" id="UP001233999">
    <property type="component" value="Unassembled WGS sequence"/>
</dbReference>
<dbReference type="SUPFAM" id="SSF103473">
    <property type="entry name" value="MFS general substrate transporter"/>
    <property type="match status" value="1"/>
</dbReference>
<keyword evidence="2" id="KW-1133">Transmembrane helix</keyword>
<dbReference type="AlphaFoldDB" id="A0AAD7ZJQ7"/>
<proteinExistence type="predicted"/>
<organism evidence="3 4">
    <name type="scientific">Diploptera punctata</name>
    <name type="common">Pacific beetle cockroach</name>
    <dbReference type="NCBI Taxonomy" id="6984"/>
    <lineage>
        <taxon>Eukaryota</taxon>
        <taxon>Metazoa</taxon>
        <taxon>Ecdysozoa</taxon>
        <taxon>Arthropoda</taxon>
        <taxon>Hexapoda</taxon>
        <taxon>Insecta</taxon>
        <taxon>Pterygota</taxon>
        <taxon>Neoptera</taxon>
        <taxon>Polyneoptera</taxon>
        <taxon>Dictyoptera</taxon>
        <taxon>Blattodea</taxon>
        <taxon>Blaberoidea</taxon>
        <taxon>Blaberidae</taxon>
        <taxon>Diplopterinae</taxon>
        <taxon>Diploptera</taxon>
    </lineage>
</organism>
<feature type="transmembrane region" description="Helical" evidence="2">
    <location>
        <begin position="239"/>
        <end position="258"/>
    </location>
</feature>
<evidence type="ECO:0000256" key="1">
    <source>
        <dbReference type="SAM" id="MobiDB-lite"/>
    </source>
</evidence>
<accession>A0AAD7ZJQ7</accession>
<sequence>MKRKDTEDTGATETVSDVPENEIPSFTRTEFYRDIDSSDDEPISLEMETHVTDAPQPLFSEVDLTSSNQNVAVFIEDSDDDVDLFVQRGGYTNKSIPFTHEIKVLTYPSFYCGLLLITITKLSTLAFWILLPFLIVLRLNDHLLYKTVLLLSIGGLANMGSVIACHWLPKLTARNRKIVCITSSFIASGGLFLLSVSHSLINMTCACILLRLGTGGVTNAFRHVLKDAMGDSEVIKTQTLLHILNALLIMLGMLLISSEFETTFKILAGIYLCVGVLWGLQPIFNRLCFARR</sequence>
<keyword evidence="4" id="KW-1185">Reference proteome</keyword>
<keyword evidence="2" id="KW-0472">Membrane</keyword>
<feature type="transmembrane region" description="Helical" evidence="2">
    <location>
        <begin position="264"/>
        <end position="284"/>
    </location>
</feature>
<comment type="caution">
    <text evidence="3">The sequence shown here is derived from an EMBL/GenBank/DDBJ whole genome shotgun (WGS) entry which is preliminary data.</text>
</comment>